<dbReference type="Proteomes" id="UP001144256">
    <property type="component" value="Unassembled WGS sequence"/>
</dbReference>
<feature type="coiled-coil region" evidence="7">
    <location>
        <begin position="250"/>
        <end position="307"/>
    </location>
</feature>
<evidence type="ECO:0000256" key="2">
    <source>
        <dbReference type="ARBA" id="ARBA00022679"/>
    </source>
</evidence>
<dbReference type="GO" id="GO:0009252">
    <property type="term" value="P:peptidoglycan biosynthetic process"/>
    <property type="evidence" value="ECO:0007669"/>
    <property type="project" value="UniProtKB-KW"/>
</dbReference>
<sequence>MYNFIEIDKEQLNEFNYENRGHIFQTSYWADLKSEWKAKYFGGYDNNGNLLLSCVILLRRIPYINHYMGYIPRGFNCNYENKNLVTEFTKFLKEYGKKNKIAFISIDPDIHLNENEEQIELGTQIKNILINTGYNHKNTKNFENIQPNFVFRLYFDMEKNLMDRKKSIYDNFSKKTKYNIKVAKKRGLSVEVYDKNNITDKILSIFQEKMVITGKRDNFITRPKEYFKNMIEKIPYCRLYMVKYNYDSDYNRLKSNLDQQQKNIDRLEKRKINTQSLLQETMAEQELEKLNKKIADIEKRIADCQRQIYSFSNRIEDISEYKGQEDIYVAGAIYLYYGGKGWYSYGASDNILRDTMPNYIMQWKMIEDTIDLDCYMYDFRGVSGDLNPDNPLYGLYKFKKGFDGEFVEFIGEFDLVINNLVYKLFRFILPKFKKIRFKIKSKEK</sequence>
<dbReference type="InterPro" id="IPR016181">
    <property type="entry name" value="Acyl_CoA_acyltransferase"/>
</dbReference>
<comment type="similarity">
    <text evidence="1">Belongs to the FemABX family.</text>
</comment>
<keyword evidence="4" id="KW-0573">Peptidoglycan synthesis</keyword>
<keyword evidence="3" id="KW-0133">Cell shape</keyword>
<keyword evidence="2" id="KW-0808">Transferase</keyword>
<protein>
    <submittedName>
        <fullName evidence="8">Methicillin resistance factor FemA</fullName>
    </submittedName>
</protein>
<dbReference type="InterPro" id="IPR003447">
    <property type="entry name" value="FEMABX"/>
</dbReference>
<accession>A0A9W5YCH4</accession>
<gene>
    <name evidence="8" type="ORF">SH1V18_25210</name>
</gene>
<dbReference type="Gene3D" id="1.20.58.90">
    <property type="match status" value="1"/>
</dbReference>
<dbReference type="PANTHER" id="PTHR36174:SF1">
    <property type="entry name" value="LIPID II:GLYCINE GLYCYLTRANSFERASE"/>
    <property type="match status" value="1"/>
</dbReference>
<evidence type="ECO:0000256" key="6">
    <source>
        <dbReference type="ARBA" id="ARBA00023316"/>
    </source>
</evidence>
<dbReference type="GO" id="GO:0008360">
    <property type="term" value="P:regulation of cell shape"/>
    <property type="evidence" value="ECO:0007669"/>
    <property type="project" value="UniProtKB-KW"/>
</dbReference>
<evidence type="ECO:0000256" key="5">
    <source>
        <dbReference type="ARBA" id="ARBA00023315"/>
    </source>
</evidence>
<dbReference type="GO" id="GO:0071555">
    <property type="term" value="P:cell wall organization"/>
    <property type="evidence" value="ECO:0007669"/>
    <property type="project" value="UniProtKB-KW"/>
</dbReference>
<keyword evidence="5" id="KW-0012">Acyltransferase</keyword>
<evidence type="ECO:0000256" key="1">
    <source>
        <dbReference type="ARBA" id="ARBA00009943"/>
    </source>
</evidence>
<keyword evidence="6" id="KW-0961">Cell wall biogenesis/degradation</keyword>
<reference evidence="8" key="1">
    <citation type="submission" date="2022-06" db="EMBL/GenBank/DDBJ databases">
        <title>Vallitalea longa sp. nov., an anaerobic bacterium isolated from marine sediment.</title>
        <authorList>
            <person name="Hirano S."/>
            <person name="Terahara T."/>
            <person name="Mori K."/>
            <person name="Hamada M."/>
            <person name="Matsumoto R."/>
            <person name="Kobayashi T."/>
        </authorList>
    </citation>
    <scope>NUCLEOTIDE SEQUENCE</scope>
    <source>
        <strain evidence="8">SH18-1</strain>
    </source>
</reference>
<evidence type="ECO:0000256" key="4">
    <source>
        <dbReference type="ARBA" id="ARBA00022984"/>
    </source>
</evidence>
<evidence type="ECO:0000313" key="9">
    <source>
        <dbReference type="Proteomes" id="UP001144256"/>
    </source>
</evidence>
<dbReference type="EMBL" id="BRLB01000007">
    <property type="protein sequence ID" value="GKX30041.1"/>
    <property type="molecule type" value="Genomic_DNA"/>
</dbReference>
<dbReference type="SUPFAM" id="SSF55729">
    <property type="entry name" value="Acyl-CoA N-acyltransferases (Nat)"/>
    <property type="match status" value="2"/>
</dbReference>
<keyword evidence="9" id="KW-1185">Reference proteome</keyword>
<comment type="caution">
    <text evidence="8">The sequence shown here is derived from an EMBL/GenBank/DDBJ whole genome shotgun (WGS) entry which is preliminary data.</text>
</comment>
<evidence type="ECO:0000256" key="3">
    <source>
        <dbReference type="ARBA" id="ARBA00022960"/>
    </source>
</evidence>
<dbReference type="PANTHER" id="PTHR36174">
    <property type="entry name" value="LIPID II:GLYCINE GLYCYLTRANSFERASE"/>
    <property type="match status" value="1"/>
</dbReference>
<evidence type="ECO:0000256" key="7">
    <source>
        <dbReference type="SAM" id="Coils"/>
    </source>
</evidence>
<name>A0A9W5YCH4_9FIRM</name>
<dbReference type="Gene3D" id="3.40.630.30">
    <property type="match status" value="2"/>
</dbReference>
<dbReference type="RefSeq" id="WP_281815899.1">
    <property type="nucleotide sequence ID" value="NZ_BRLB01000007.1"/>
</dbReference>
<proteinExistence type="inferred from homology"/>
<dbReference type="AlphaFoldDB" id="A0A9W5YCH4"/>
<keyword evidence="7" id="KW-0175">Coiled coil</keyword>
<dbReference type="GO" id="GO:0016755">
    <property type="term" value="F:aminoacyltransferase activity"/>
    <property type="evidence" value="ECO:0007669"/>
    <property type="project" value="InterPro"/>
</dbReference>
<dbReference type="InterPro" id="IPR050644">
    <property type="entry name" value="PG_Glycine_Bridge_Synth"/>
</dbReference>
<dbReference type="PROSITE" id="PS51191">
    <property type="entry name" value="FEMABX"/>
    <property type="match status" value="1"/>
</dbReference>
<organism evidence="8 9">
    <name type="scientific">Vallitalea longa</name>
    <dbReference type="NCBI Taxonomy" id="2936439"/>
    <lineage>
        <taxon>Bacteria</taxon>
        <taxon>Bacillati</taxon>
        <taxon>Bacillota</taxon>
        <taxon>Clostridia</taxon>
        <taxon>Lachnospirales</taxon>
        <taxon>Vallitaleaceae</taxon>
        <taxon>Vallitalea</taxon>
    </lineage>
</organism>
<evidence type="ECO:0000313" key="8">
    <source>
        <dbReference type="EMBL" id="GKX30041.1"/>
    </source>
</evidence>
<dbReference type="Pfam" id="PF02388">
    <property type="entry name" value="FemAB"/>
    <property type="match status" value="1"/>
</dbReference>